<proteinExistence type="predicted"/>
<dbReference type="EMBL" id="GG745343">
    <property type="protein sequence ID" value="KNE63973.1"/>
    <property type="molecule type" value="Genomic_DNA"/>
</dbReference>
<dbReference type="InterPro" id="IPR052220">
    <property type="entry name" value="METTL25"/>
</dbReference>
<dbReference type="STRING" id="578462.A0A0L0SNA7"/>
<dbReference type="OMA" id="LQAPYNW"/>
<accession>A0A0L0SNA7</accession>
<organism evidence="2 3">
    <name type="scientific">Allomyces macrogynus (strain ATCC 38327)</name>
    <name type="common">Allomyces javanicus var. macrogynus</name>
    <dbReference type="NCBI Taxonomy" id="578462"/>
    <lineage>
        <taxon>Eukaryota</taxon>
        <taxon>Fungi</taxon>
        <taxon>Fungi incertae sedis</taxon>
        <taxon>Blastocladiomycota</taxon>
        <taxon>Blastocladiomycetes</taxon>
        <taxon>Blastocladiales</taxon>
        <taxon>Blastocladiaceae</taxon>
        <taxon>Allomyces</taxon>
    </lineage>
</organism>
<dbReference type="AlphaFoldDB" id="A0A0L0SNA7"/>
<dbReference type="InterPro" id="IPR029063">
    <property type="entry name" value="SAM-dependent_MTases_sf"/>
</dbReference>
<name>A0A0L0SNA7_ALLM3</name>
<feature type="domain" description="Methyltransferase" evidence="1">
    <location>
        <begin position="140"/>
        <end position="312"/>
    </location>
</feature>
<keyword evidence="3" id="KW-1185">Reference proteome</keyword>
<dbReference type="SUPFAM" id="SSF53335">
    <property type="entry name" value="S-adenosyl-L-methionine-dependent methyltransferases"/>
    <property type="match status" value="1"/>
</dbReference>
<reference evidence="3" key="2">
    <citation type="submission" date="2009-11" db="EMBL/GenBank/DDBJ databases">
        <title>The Genome Sequence of Allomyces macrogynus strain ATCC 38327.</title>
        <authorList>
            <consortium name="The Broad Institute Genome Sequencing Platform"/>
            <person name="Russ C."/>
            <person name="Cuomo C."/>
            <person name="Shea T."/>
            <person name="Young S.K."/>
            <person name="Zeng Q."/>
            <person name="Koehrsen M."/>
            <person name="Haas B."/>
            <person name="Borodovsky M."/>
            <person name="Guigo R."/>
            <person name="Alvarado L."/>
            <person name="Berlin A."/>
            <person name="Borenstein D."/>
            <person name="Chen Z."/>
            <person name="Engels R."/>
            <person name="Freedman E."/>
            <person name="Gellesch M."/>
            <person name="Goldberg J."/>
            <person name="Griggs A."/>
            <person name="Gujja S."/>
            <person name="Heiman D."/>
            <person name="Hepburn T."/>
            <person name="Howarth C."/>
            <person name="Jen D."/>
            <person name="Larson L."/>
            <person name="Lewis B."/>
            <person name="Mehta T."/>
            <person name="Park D."/>
            <person name="Pearson M."/>
            <person name="Roberts A."/>
            <person name="Saif S."/>
            <person name="Shenoy N."/>
            <person name="Sisk P."/>
            <person name="Stolte C."/>
            <person name="Sykes S."/>
            <person name="Walk T."/>
            <person name="White J."/>
            <person name="Yandava C."/>
            <person name="Burger G."/>
            <person name="Gray M.W."/>
            <person name="Holland P.W.H."/>
            <person name="King N."/>
            <person name="Lang F.B.F."/>
            <person name="Roger A.J."/>
            <person name="Ruiz-Trillo I."/>
            <person name="Lander E."/>
            <person name="Nusbaum C."/>
        </authorList>
    </citation>
    <scope>NUCLEOTIDE SEQUENCE [LARGE SCALE GENOMIC DNA]</scope>
    <source>
        <strain evidence="3">ATCC 38327</strain>
    </source>
</reference>
<dbReference type="VEuPathDB" id="FungiDB:AMAG_09035"/>
<dbReference type="Pfam" id="PF13679">
    <property type="entry name" value="Methyltransf_32"/>
    <property type="match status" value="1"/>
</dbReference>
<protein>
    <recommendedName>
        <fullName evidence="1">Methyltransferase domain-containing protein</fullName>
    </recommendedName>
</protein>
<evidence type="ECO:0000259" key="1">
    <source>
        <dbReference type="Pfam" id="PF13679"/>
    </source>
</evidence>
<sequence>MRPEIELPAEYCSGPDGSATRADLERYGLVLADFIRKYSTFFNFHAVDFFVEETFKAICPAHWRDLVADPTVDDDLFLDHVIHLASNSPSKFVELQSVWPADLMAFIMQALTIGLPRSPKSFDLDPIKLDKNMALGMTPKKIIEVEILAAFISHVAKSAGVQNLIDLGAGQGYLSSILALHYGHNVLGVDTDPIQTSGAIRRRGTLLKRNRKRLPNMGRLVYLNKHVTANDTFDSLVRASQEQLRAAAADPSDSSIDPELATGDDLDWATGKWGLIGLHTCGDLAPITLRMWMESTAALVINCGCCYNHLSEAIEDQFAEDMLAPGTRDKFLKTRIIAASRKKVWPGAEPVDVTSAACCNSEPEVAGFPMSSVVTKIGINLGWTARMLACQSTCRWAAQGNAAKEAFRRHLYRALLQVVIHDVTGESPVVSVHTAKTRRGALPPFSEYVQGAIAALIEDHGRPAGKGETEPAWVAKLRAYRVDADALEVFYQERVAKGAFKEIALVWTLRALMAESIESLIVLDRYLWVAEQGYAAAGAEKGMGSMGPGWRGMLFPLFDHIESPRNCVIVGVKGRAADETK</sequence>
<dbReference type="eggNOG" id="KOG2651">
    <property type="taxonomic scope" value="Eukaryota"/>
</dbReference>
<dbReference type="PANTHER" id="PTHR12496:SF0">
    <property type="entry name" value="METHYLTRANSFERASE DOMAIN-CONTAINING PROTEIN"/>
    <property type="match status" value="1"/>
</dbReference>
<dbReference type="CDD" id="cd02440">
    <property type="entry name" value="AdoMet_MTases"/>
    <property type="match status" value="1"/>
</dbReference>
<dbReference type="Proteomes" id="UP000054350">
    <property type="component" value="Unassembled WGS sequence"/>
</dbReference>
<dbReference type="PANTHER" id="PTHR12496">
    <property type="entry name" value="CGI-41 METHYLTRANSFERASE"/>
    <property type="match status" value="1"/>
</dbReference>
<evidence type="ECO:0000313" key="2">
    <source>
        <dbReference type="EMBL" id="KNE63973.1"/>
    </source>
</evidence>
<dbReference type="OrthoDB" id="10258156at2759"/>
<reference evidence="2 3" key="1">
    <citation type="submission" date="2009-11" db="EMBL/GenBank/DDBJ databases">
        <title>Annotation of Allomyces macrogynus ATCC 38327.</title>
        <authorList>
            <consortium name="The Broad Institute Genome Sequencing Platform"/>
            <person name="Russ C."/>
            <person name="Cuomo C."/>
            <person name="Burger G."/>
            <person name="Gray M.W."/>
            <person name="Holland P.W.H."/>
            <person name="King N."/>
            <person name="Lang F.B.F."/>
            <person name="Roger A.J."/>
            <person name="Ruiz-Trillo I."/>
            <person name="Young S.K."/>
            <person name="Zeng Q."/>
            <person name="Gargeya S."/>
            <person name="Fitzgerald M."/>
            <person name="Haas B."/>
            <person name="Abouelleil A."/>
            <person name="Alvarado L."/>
            <person name="Arachchi H.M."/>
            <person name="Berlin A."/>
            <person name="Chapman S.B."/>
            <person name="Gearin G."/>
            <person name="Goldberg J."/>
            <person name="Griggs A."/>
            <person name="Gujja S."/>
            <person name="Hansen M."/>
            <person name="Heiman D."/>
            <person name="Howarth C."/>
            <person name="Larimer J."/>
            <person name="Lui A."/>
            <person name="MacDonald P.J.P."/>
            <person name="McCowen C."/>
            <person name="Montmayeur A."/>
            <person name="Murphy C."/>
            <person name="Neiman D."/>
            <person name="Pearson M."/>
            <person name="Priest M."/>
            <person name="Roberts A."/>
            <person name="Saif S."/>
            <person name="Shea T."/>
            <person name="Sisk P."/>
            <person name="Stolte C."/>
            <person name="Sykes S."/>
            <person name="Wortman J."/>
            <person name="Nusbaum C."/>
            <person name="Birren B."/>
        </authorList>
    </citation>
    <scope>NUCLEOTIDE SEQUENCE [LARGE SCALE GENOMIC DNA]</scope>
    <source>
        <strain evidence="2 3">ATCC 38327</strain>
    </source>
</reference>
<evidence type="ECO:0000313" key="3">
    <source>
        <dbReference type="Proteomes" id="UP000054350"/>
    </source>
</evidence>
<gene>
    <name evidence="2" type="ORF">AMAG_09035</name>
</gene>
<dbReference type="InterPro" id="IPR025714">
    <property type="entry name" value="Methyltranfer_dom"/>
</dbReference>